<dbReference type="AlphaFoldDB" id="A0A9I9EB22"/>
<reference evidence="1" key="1">
    <citation type="submission" date="2023-03" db="UniProtKB">
        <authorList>
            <consortium name="EnsemblPlants"/>
        </authorList>
    </citation>
    <scope>IDENTIFICATION</scope>
</reference>
<dbReference type="Gene3D" id="3.70.10.10">
    <property type="match status" value="1"/>
</dbReference>
<dbReference type="EnsemblPlants" id="MELO3C031276.2.1">
    <property type="protein sequence ID" value="MELO3C031276.2.1"/>
    <property type="gene ID" value="MELO3C031276.2"/>
</dbReference>
<organism evidence="1">
    <name type="scientific">Cucumis melo</name>
    <name type="common">Muskmelon</name>
    <dbReference type="NCBI Taxonomy" id="3656"/>
    <lineage>
        <taxon>Eukaryota</taxon>
        <taxon>Viridiplantae</taxon>
        <taxon>Streptophyta</taxon>
        <taxon>Embryophyta</taxon>
        <taxon>Tracheophyta</taxon>
        <taxon>Spermatophyta</taxon>
        <taxon>Magnoliopsida</taxon>
        <taxon>eudicotyledons</taxon>
        <taxon>Gunneridae</taxon>
        <taxon>Pentapetalae</taxon>
        <taxon>rosids</taxon>
        <taxon>fabids</taxon>
        <taxon>Cucurbitales</taxon>
        <taxon>Cucurbitaceae</taxon>
        <taxon>Benincaseae</taxon>
        <taxon>Cucumis</taxon>
    </lineage>
</organism>
<proteinExistence type="predicted"/>
<dbReference type="Gramene" id="MELO3C031276.2.1">
    <property type="protein sequence ID" value="MELO3C031276.2.1"/>
    <property type="gene ID" value="MELO3C031276.2"/>
</dbReference>
<protein>
    <submittedName>
        <fullName evidence="1">Uncharacterized protein</fullName>
    </submittedName>
</protein>
<evidence type="ECO:0000313" key="1">
    <source>
        <dbReference type="EnsemblPlants" id="MELO3C031276.2.1"/>
    </source>
</evidence>
<name>A0A9I9EB22_CUCME</name>
<accession>A0A9I9EB22</accession>
<sequence length="273" mass="32200">MNHRTPIYKATPLYPFSFPPYSAITHKMLVFSLENSDTFLDALYLLSRFRENANIEWSPSMFSLTVPHHYIELNVAFQMMPQFFNHFFSNNTHISKIHLQPLFYTIKSMKEYQYSSMSVFVFKNLERLLIKFYSPRDELPLIRKFEVRYAVYEDFGNVDFEIFVSIDSLQFRHIIQECRDYMVRVTPTHSHVRFCNEVKEFIFAKEAGECIIEGVGKGPAVEFLIPVYPTHVYYNITFQAQRVWLFKSVDKCGTFIIAPVGLFAQFAIYFPLG</sequence>